<dbReference type="Proteomes" id="UP000294844">
    <property type="component" value="Unassembled WGS sequence"/>
</dbReference>
<sequence>MGALSRRILPSVSTARRNLCLLYGAIALIALVATWWHNIAYISSGGKLVDVVSSAYANHVAGSLTNDLMLLTIAALVLMVIETRRLGIRHSWVYLALCFLVAISVAFPLFLIARERRLAALADGTTAAQE</sequence>
<keyword evidence="1" id="KW-0472">Membrane</keyword>
<keyword evidence="1" id="KW-1133">Transmembrane helix</keyword>
<comment type="caution">
    <text evidence="2">The sequence shown here is derived from an EMBL/GenBank/DDBJ whole genome shotgun (WGS) entry which is preliminary data.</text>
</comment>
<gene>
    <name evidence="3" type="ORF">CCUG60883_01915</name>
    <name evidence="2" type="ORF">CCUG60885_01657</name>
</gene>
<reference evidence="4 5" key="1">
    <citation type="journal article" date="2019" name="Sci. Rep.">
        <title>Extended insight into the Mycobacterium chelonae-abscessus complex through whole genome sequencing of Mycobacterium salmoniphilum outbreak and Mycobacterium salmoniphilum-like strains.</title>
        <authorList>
            <person name="Behra P.R.K."/>
            <person name="Das S."/>
            <person name="Pettersson B.M.F."/>
            <person name="Shirreff L."/>
            <person name="DuCote T."/>
            <person name="Jacobsson K.G."/>
            <person name="Ennis D.G."/>
            <person name="Kirsebom L.A."/>
        </authorList>
    </citation>
    <scope>NUCLEOTIDE SEQUENCE [LARGE SCALE GENOMIC DNA]</scope>
    <source>
        <strain evidence="3 4">CCUG 60883</strain>
        <strain evidence="2 5">CCUG 60885</strain>
    </source>
</reference>
<evidence type="ECO:0000256" key="1">
    <source>
        <dbReference type="SAM" id="Phobius"/>
    </source>
</evidence>
<evidence type="ECO:0000313" key="5">
    <source>
        <dbReference type="Proteomes" id="UP000295685"/>
    </source>
</evidence>
<evidence type="ECO:0000313" key="4">
    <source>
        <dbReference type="Proteomes" id="UP000294844"/>
    </source>
</evidence>
<dbReference type="InterPro" id="IPR021362">
    <property type="entry name" value="DUF2834"/>
</dbReference>
<evidence type="ECO:0000313" key="3">
    <source>
        <dbReference type="EMBL" id="TEA04619.1"/>
    </source>
</evidence>
<keyword evidence="4" id="KW-1185">Reference proteome</keyword>
<accession>A0A4R8SF96</accession>
<proteinExistence type="predicted"/>
<organism evidence="2 5">
    <name type="scientific">Mycobacteroides salmoniphilum</name>
    <dbReference type="NCBI Taxonomy" id="404941"/>
    <lineage>
        <taxon>Bacteria</taxon>
        <taxon>Bacillati</taxon>
        <taxon>Actinomycetota</taxon>
        <taxon>Actinomycetes</taxon>
        <taxon>Mycobacteriales</taxon>
        <taxon>Mycobacteriaceae</taxon>
        <taxon>Mycobacteroides</taxon>
    </lineage>
</organism>
<feature type="transmembrane region" description="Helical" evidence="1">
    <location>
        <begin position="20"/>
        <end position="39"/>
    </location>
</feature>
<feature type="transmembrane region" description="Helical" evidence="1">
    <location>
        <begin position="59"/>
        <end position="81"/>
    </location>
</feature>
<keyword evidence="1" id="KW-0812">Transmembrane</keyword>
<name>A0A4R8SF96_9MYCO</name>
<dbReference type="EMBL" id="PECK01000003">
    <property type="protein sequence ID" value="TDZ95523.1"/>
    <property type="molecule type" value="Genomic_DNA"/>
</dbReference>
<dbReference type="Pfam" id="PF11196">
    <property type="entry name" value="DUF2834"/>
    <property type="match status" value="1"/>
</dbReference>
<feature type="transmembrane region" description="Helical" evidence="1">
    <location>
        <begin position="93"/>
        <end position="113"/>
    </location>
</feature>
<dbReference type="EMBL" id="PECM01000008">
    <property type="protein sequence ID" value="TEA04619.1"/>
    <property type="molecule type" value="Genomic_DNA"/>
</dbReference>
<protein>
    <recommendedName>
        <fullName evidence="6">DUF2834 domain-containing protein</fullName>
    </recommendedName>
</protein>
<evidence type="ECO:0008006" key="6">
    <source>
        <dbReference type="Google" id="ProtNLM"/>
    </source>
</evidence>
<dbReference type="Proteomes" id="UP000295685">
    <property type="component" value="Unassembled WGS sequence"/>
</dbReference>
<evidence type="ECO:0000313" key="2">
    <source>
        <dbReference type="EMBL" id="TDZ95523.1"/>
    </source>
</evidence>
<dbReference type="AlphaFoldDB" id="A0A4R8SF96"/>